<gene>
    <name evidence="1" type="ORF">NAV_LOCUS53</name>
</gene>
<keyword evidence="2" id="KW-1185">Reference proteome</keyword>
<name>A0A498S1T2_ACAVI</name>
<evidence type="ECO:0000313" key="2">
    <source>
        <dbReference type="Proteomes" id="UP000276991"/>
    </source>
</evidence>
<protein>
    <submittedName>
        <fullName evidence="1">Uncharacterized protein</fullName>
    </submittedName>
</protein>
<dbReference type="EMBL" id="UPTC01000002">
    <property type="protein sequence ID" value="VBB25223.1"/>
    <property type="molecule type" value="Genomic_DNA"/>
</dbReference>
<dbReference type="OrthoDB" id="10584896at2759"/>
<reference evidence="1 2" key="1">
    <citation type="submission" date="2018-08" db="EMBL/GenBank/DDBJ databases">
        <authorList>
            <person name="Laetsch R D."/>
            <person name="Stevens L."/>
            <person name="Kumar S."/>
            <person name="Blaxter L. M."/>
        </authorList>
    </citation>
    <scope>NUCLEOTIDE SEQUENCE [LARGE SCALE GENOMIC DNA]</scope>
</reference>
<evidence type="ECO:0000313" key="1">
    <source>
        <dbReference type="EMBL" id="VBB25223.1"/>
    </source>
</evidence>
<proteinExistence type="predicted"/>
<organism evidence="1 2">
    <name type="scientific">Acanthocheilonema viteae</name>
    <name type="common">Filarial nematode worm</name>
    <name type="synonym">Dipetalonema viteae</name>
    <dbReference type="NCBI Taxonomy" id="6277"/>
    <lineage>
        <taxon>Eukaryota</taxon>
        <taxon>Metazoa</taxon>
        <taxon>Ecdysozoa</taxon>
        <taxon>Nematoda</taxon>
        <taxon>Chromadorea</taxon>
        <taxon>Rhabditida</taxon>
        <taxon>Spirurina</taxon>
        <taxon>Spiruromorpha</taxon>
        <taxon>Filarioidea</taxon>
        <taxon>Onchocercidae</taxon>
        <taxon>Acanthocheilonema</taxon>
    </lineage>
</organism>
<sequence>MEYCTKLIECRMMAVIRYQQHMENARVVSDISCAIDESFRMLWNLLIQREADYALCIMHENFMADKAQLKVLVRCQRTTSQSEYTSLIIQKHLEINQKISECHIRLKHLLSGNFRHKNRLSSKHMEDTAASGVYYTVIHDEKDFDNITKFNDKAIKHEDRTLRESNDKTNLKMQYGFLKSVIAKLVKKLDLSINTNTEPKYSELEAISMREERAIESLLNYYLYELALFNCGQVDGNITSLSRSQDVNEDFMNNYNSTVQIPESRHTKHKEMEIYRNPFVVDAPNETSRIAESWKVRNDNAAAFFSKDYLKVRGNEPIEVDASVFDKYEEDIDSIDDETELKPSIIAVEGNSIHNDPSFFTDVPLKISIPLTQTSLKTNTNTPTQIAQKTIGEDKKKLISFDDPLKNFEKYHFKFYPKAFPISSPVDETVVSTKYPTHFFTKNQKIMTEIIPGDIRSQAENRRRNFSPPFHSNNFFVKSLRQTDKKSSISKWEEFSPNNWIIAAQNASKAKKFMKSKTPKHNIAKFVIAERKRFSKKNYREIESDEKWETSMLTDDKFQQNIKMFSKYGKENNGNDRVNSLFAHLII</sequence>
<accession>A0A498S1T2</accession>
<dbReference type="Proteomes" id="UP000276991">
    <property type="component" value="Unassembled WGS sequence"/>
</dbReference>
<dbReference type="AlphaFoldDB" id="A0A498S1T2"/>